<keyword evidence="4" id="KW-1185">Reference proteome</keyword>
<dbReference type="Pfam" id="PF06776">
    <property type="entry name" value="IalB"/>
    <property type="match status" value="1"/>
</dbReference>
<feature type="chain" id="PRO_5012002234" evidence="2">
    <location>
        <begin position="25"/>
        <end position="228"/>
    </location>
</feature>
<name>A0A1M4W1H7_9RHOB</name>
<dbReference type="InterPro" id="IPR010642">
    <property type="entry name" value="Invasion_prot_B"/>
</dbReference>
<dbReference type="InterPro" id="IPR038696">
    <property type="entry name" value="IalB_sf"/>
</dbReference>
<feature type="compositionally biased region" description="Low complexity" evidence="1">
    <location>
        <begin position="40"/>
        <end position="56"/>
    </location>
</feature>
<dbReference type="Gene3D" id="2.60.40.1880">
    <property type="entry name" value="Invasion associated locus B (IalB) protein"/>
    <property type="match status" value="1"/>
</dbReference>
<dbReference type="OrthoDB" id="9797912at2"/>
<accession>A0A1M4W1H7</accession>
<dbReference type="Proteomes" id="UP000184144">
    <property type="component" value="Unassembled WGS sequence"/>
</dbReference>
<dbReference type="EMBL" id="FQUV01000002">
    <property type="protein sequence ID" value="SHE74973.1"/>
    <property type="molecule type" value="Genomic_DNA"/>
</dbReference>
<evidence type="ECO:0000256" key="2">
    <source>
        <dbReference type="SAM" id="SignalP"/>
    </source>
</evidence>
<evidence type="ECO:0000256" key="1">
    <source>
        <dbReference type="SAM" id="MobiDB-lite"/>
    </source>
</evidence>
<sequence length="228" mass="23642">MSEYLKSLMIGAALSAFVAGGALAQTATDTTTEAAEETATEAPATEAPATDAPAAEAEAETPRADGLNTGSEVVEVGKTYKISDHGDWELRCIKAPEGTKDPCQLYQLLEDQQGNSVAEINLFNLPDDDKLAAGATIVTPLETLLTQNVLLSVDGGKAKVYPFTFCTTIGCFSRVGFTAGDVAAFKAGNSAKIVVVPAQAPDQRVELTMSLSGFTAGFDAVKAATEAE</sequence>
<evidence type="ECO:0000313" key="4">
    <source>
        <dbReference type="Proteomes" id="UP000184144"/>
    </source>
</evidence>
<gene>
    <name evidence="3" type="ORF">SAMN05444273_102455</name>
</gene>
<proteinExistence type="predicted"/>
<organism evidence="3 4">
    <name type="scientific">Litoreibacter ascidiaceicola</name>
    <dbReference type="NCBI Taxonomy" id="1486859"/>
    <lineage>
        <taxon>Bacteria</taxon>
        <taxon>Pseudomonadati</taxon>
        <taxon>Pseudomonadota</taxon>
        <taxon>Alphaproteobacteria</taxon>
        <taxon>Rhodobacterales</taxon>
        <taxon>Roseobacteraceae</taxon>
        <taxon>Litoreibacter</taxon>
    </lineage>
</organism>
<keyword evidence="2" id="KW-0732">Signal</keyword>
<feature type="region of interest" description="Disordered" evidence="1">
    <location>
        <begin position="28"/>
        <end position="70"/>
    </location>
</feature>
<reference evidence="4" key="1">
    <citation type="submission" date="2016-11" db="EMBL/GenBank/DDBJ databases">
        <authorList>
            <person name="Varghese N."/>
            <person name="Submissions S."/>
        </authorList>
    </citation>
    <scope>NUCLEOTIDE SEQUENCE [LARGE SCALE GENOMIC DNA]</scope>
    <source>
        <strain evidence="4">DSM 100566</strain>
    </source>
</reference>
<dbReference type="RefSeq" id="WP_073141395.1">
    <property type="nucleotide sequence ID" value="NZ_FQUV01000002.1"/>
</dbReference>
<dbReference type="AlphaFoldDB" id="A0A1M4W1H7"/>
<evidence type="ECO:0000313" key="3">
    <source>
        <dbReference type="EMBL" id="SHE74973.1"/>
    </source>
</evidence>
<protein>
    <submittedName>
        <fullName evidence="3">Invasion protein IalB, involved in pathogenesis</fullName>
    </submittedName>
</protein>
<feature type="signal peptide" evidence="2">
    <location>
        <begin position="1"/>
        <end position="24"/>
    </location>
</feature>
<dbReference type="STRING" id="1486859.SAMN05444273_102455"/>